<feature type="compositionally biased region" description="Basic and acidic residues" evidence="1">
    <location>
        <begin position="325"/>
        <end position="355"/>
    </location>
</feature>
<feature type="compositionally biased region" description="Polar residues" evidence="1">
    <location>
        <begin position="261"/>
        <end position="274"/>
    </location>
</feature>
<evidence type="ECO:0008006" key="5">
    <source>
        <dbReference type="Google" id="ProtNLM"/>
    </source>
</evidence>
<gene>
    <name evidence="3" type="ORF">FA09DRAFT_359089</name>
</gene>
<feature type="compositionally biased region" description="Gly residues" evidence="1">
    <location>
        <begin position="64"/>
        <end position="74"/>
    </location>
</feature>
<keyword evidence="4" id="KW-1185">Reference proteome</keyword>
<feature type="transmembrane region" description="Helical" evidence="2">
    <location>
        <begin position="528"/>
        <end position="546"/>
    </location>
</feature>
<feature type="compositionally biased region" description="Basic and acidic residues" evidence="1">
    <location>
        <begin position="188"/>
        <end position="203"/>
    </location>
</feature>
<dbReference type="AlphaFoldDB" id="A0A316ZF60"/>
<evidence type="ECO:0000256" key="1">
    <source>
        <dbReference type="SAM" id="MobiDB-lite"/>
    </source>
</evidence>
<proteinExistence type="predicted"/>
<dbReference type="Proteomes" id="UP000245946">
    <property type="component" value="Unassembled WGS sequence"/>
</dbReference>
<evidence type="ECO:0000256" key="2">
    <source>
        <dbReference type="SAM" id="Phobius"/>
    </source>
</evidence>
<feature type="compositionally biased region" description="Low complexity" evidence="1">
    <location>
        <begin position="144"/>
        <end position="154"/>
    </location>
</feature>
<dbReference type="RefSeq" id="XP_025599953.1">
    <property type="nucleotide sequence ID" value="XM_025745054.1"/>
</dbReference>
<feature type="compositionally biased region" description="Low complexity" evidence="1">
    <location>
        <begin position="170"/>
        <end position="187"/>
    </location>
</feature>
<feature type="region of interest" description="Disordered" evidence="1">
    <location>
        <begin position="373"/>
        <end position="410"/>
    </location>
</feature>
<dbReference type="EMBL" id="KZ819287">
    <property type="protein sequence ID" value="PWN99674.1"/>
    <property type="molecule type" value="Genomic_DNA"/>
</dbReference>
<feature type="region of interest" description="Disordered" evidence="1">
    <location>
        <begin position="455"/>
        <end position="485"/>
    </location>
</feature>
<organism evidence="3 4">
    <name type="scientific">Tilletiopsis washingtonensis</name>
    <dbReference type="NCBI Taxonomy" id="58919"/>
    <lineage>
        <taxon>Eukaryota</taxon>
        <taxon>Fungi</taxon>
        <taxon>Dikarya</taxon>
        <taxon>Basidiomycota</taxon>
        <taxon>Ustilaginomycotina</taxon>
        <taxon>Exobasidiomycetes</taxon>
        <taxon>Entylomatales</taxon>
        <taxon>Entylomatales incertae sedis</taxon>
        <taxon>Tilletiopsis</taxon>
    </lineage>
</organism>
<feature type="compositionally biased region" description="Polar residues" evidence="1">
    <location>
        <begin position="382"/>
        <end position="392"/>
    </location>
</feature>
<dbReference type="GeneID" id="37272598"/>
<protein>
    <recommendedName>
        <fullName evidence="5">Transmembrane protein</fullName>
    </recommendedName>
</protein>
<accession>A0A316ZF60</accession>
<feature type="compositionally biased region" description="Basic and acidic residues" evidence="1">
    <location>
        <begin position="456"/>
        <end position="481"/>
    </location>
</feature>
<keyword evidence="2" id="KW-0472">Membrane</keyword>
<feature type="compositionally biased region" description="Basic and acidic residues" evidence="1">
    <location>
        <begin position="241"/>
        <end position="256"/>
    </location>
</feature>
<feature type="region of interest" description="Disordered" evidence="1">
    <location>
        <begin position="62"/>
        <end position="356"/>
    </location>
</feature>
<evidence type="ECO:0000313" key="3">
    <source>
        <dbReference type="EMBL" id="PWN99674.1"/>
    </source>
</evidence>
<name>A0A316ZF60_9BASI</name>
<keyword evidence="2" id="KW-1133">Transmembrane helix</keyword>
<keyword evidence="2" id="KW-0812">Transmembrane</keyword>
<evidence type="ECO:0000313" key="4">
    <source>
        <dbReference type="Proteomes" id="UP000245946"/>
    </source>
</evidence>
<feature type="compositionally biased region" description="Low complexity" evidence="1">
    <location>
        <begin position="75"/>
        <end position="90"/>
    </location>
</feature>
<reference evidence="3 4" key="1">
    <citation type="journal article" date="2018" name="Mol. Biol. Evol.">
        <title>Broad Genomic Sampling Reveals a Smut Pathogenic Ancestry of the Fungal Clade Ustilaginomycotina.</title>
        <authorList>
            <person name="Kijpornyongpan T."/>
            <person name="Mondo S.J."/>
            <person name="Barry K."/>
            <person name="Sandor L."/>
            <person name="Lee J."/>
            <person name="Lipzen A."/>
            <person name="Pangilinan J."/>
            <person name="LaButti K."/>
            <person name="Hainaut M."/>
            <person name="Henrissat B."/>
            <person name="Grigoriev I.V."/>
            <person name="Spatafora J.W."/>
            <person name="Aime M.C."/>
        </authorList>
    </citation>
    <scope>NUCLEOTIDE SEQUENCE [LARGE SCALE GENOMIC DNA]</scope>
    <source>
        <strain evidence="3 4">MCA 4186</strain>
    </source>
</reference>
<feature type="region of interest" description="Disordered" evidence="1">
    <location>
        <begin position="1"/>
        <end position="35"/>
    </location>
</feature>
<sequence length="619" mass="65093">MSRISSASSPSTSTGTSSTLVSPPRASRLAASSKSTRAAAKAVTESCPDNCRGTLCACALGSPSGSGSGSGSSGGEAAAARRGSASASASSEERAPRRRVRAVVTPFGVARHSMNSSARPAAQARLFARASSGPRPFSGGAPTSASDSSDSDAAPPRRANGTHPPPSSSPPLSSSSSGARSAGGSRRSIADVFERLMADEAARRTPARPGQPTAHVVTPAPQPGAHVATPAPASALLYEPQRSEQPRTARRDDAQRLHSLARSTPHAQSQTQTPRARIAGASVGVQEQVEEQTPKGAADYAARLKALRRGRSESPRSAEGATPKAEPRREDLRASRAEKENRSRDSLIDATHEDSISAELAPLQEASDDEIATMAGPPRQSTPPLTRASATLKQAAPTATSAHEAADENDPSLHATLEQLLRVLSQRPVSVSPSTQPLPELQLDTSALLATTERLAQLRRDETDAERRRAETREKDEEESKALSTTRAKLGALAEAVRTTREHVDSGVIVPPSYAFFIPPSRNSRLRTALFILGHSLFLLLVLYLAEAGASHRFHTTYYDPFYPPLFPPSHDSNVLSGAEALLEALPARSKLGALAAAALQPLLRLLSRPPEQPPSFIS</sequence>